<keyword evidence="8" id="KW-0325">Glycoprotein</keyword>
<dbReference type="InterPro" id="IPR008365">
    <property type="entry name" value="Prostanoid_rcpt"/>
</dbReference>
<keyword evidence="11" id="KW-1185">Reference proteome</keyword>
<evidence type="ECO:0000256" key="2">
    <source>
        <dbReference type="ARBA" id="ARBA00022475"/>
    </source>
</evidence>
<name>A0ABV0PXE2_9TELE</name>
<sequence>IFSLMSAVHSYSESQLSEEVTRNYSKLMMTGVRMATWNQILDPWVYILLRRAILRKIYRITKNQASFKRSTLRSVRLDVSSLHKSENIPVKKI</sequence>
<feature type="non-terminal residue" evidence="10">
    <location>
        <position position="1"/>
    </location>
</feature>
<gene>
    <name evidence="10" type="ORF">GOODEAATRI_010398</name>
</gene>
<evidence type="ECO:0000256" key="4">
    <source>
        <dbReference type="ARBA" id="ARBA00022989"/>
    </source>
</evidence>
<evidence type="ECO:0000256" key="7">
    <source>
        <dbReference type="ARBA" id="ARBA00023170"/>
    </source>
</evidence>
<dbReference type="EMBL" id="JAHRIO010090568">
    <property type="protein sequence ID" value="MEQ2187992.1"/>
    <property type="molecule type" value="Genomic_DNA"/>
</dbReference>
<evidence type="ECO:0000256" key="5">
    <source>
        <dbReference type="ARBA" id="ARBA00023040"/>
    </source>
</evidence>
<evidence type="ECO:0000256" key="9">
    <source>
        <dbReference type="ARBA" id="ARBA00023224"/>
    </source>
</evidence>
<accession>A0ABV0PXE2</accession>
<evidence type="ECO:0000256" key="1">
    <source>
        <dbReference type="ARBA" id="ARBA00004651"/>
    </source>
</evidence>
<proteinExistence type="predicted"/>
<protein>
    <recommendedName>
        <fullName evidence="12">Prostaglandin E2 receptor EP3 subtype</fullName>
    </recommendedName>
</protein>
<evidence type="ECO:0000256" key="6">
    <source>
        <dbReference type="ARBA" id="ARBA00023136"/>
    </source>
</evidence>
<dbReference type="PANTHER" id="PTHR11866">
    <property type="entry name" value="G-PROTEIN COUPLED RECEPTOR FAMILY 1 MEMBER"/>
    <property type="match status" value="1"/>
</dbReference>
<evidence type="ECO:0000256" key="8">
    <source>
        <dbReference type="ARBA" id="ARBA00023180"/>
    </source>
</evidence>
<comment type="subcellular location">
    <subcellularLocation>
        <location evidence="1">Cell membrane</location>
        <topology evidence="1">Multi-pass membrane protein</topology>
    </subcellularLocation>
</comment>
<keyword evidence="3" id="KW-0812">Transmembrane</keyword>
<keyword evidence="2" id="KW-1003">Cell membrane</keyword>
<keyword evidence="7" id="KW-0675">Receptor</keyword>
<keyword evidence="4" id="KW-1133">Transmembrane helix</keyword>
<evidence type="ECO:0000313" key="10">
    <source>
        <dbReference type="EMBL" id="MEQ2187992.1"/>
    </source>
</evidence>
<dbReference type="Proteomes" id="UP001476798">
    <property type="component" value="Unassembled WGS sequence"/>
</dbReference>
<keyword evidence="5" id="KW-0297">G-protein coupled receptor</keyword>
<keyword evidence="6" id="KW-0472">Membrane</keyword>
<organism evidence="10 11">
    <name type="scientific">Goodea atripinnis</name>
    <dbReference type="NCBI Taxonomy" id="208336"/>
    <lineage>
        <taxon>Eukaryota</taxon>
        <taxon>Metazoa</taxon>
        <taxon>Chordata</taxon>
        <taxon>Craniata</taxon>
        <taxon>Vertebrata</taxon>
        <taxon>Euteleostomi</taxon>
        <taxon>Actinopterygii</taxon>
        <taxon>Neopterygii</taxon>
        <taxon>Teleostei</taxon>
        <taxon>Neoteleostei</taxon>
        <taxon>Acanthomorphata</taxon>
        <taxon>Ovalentaria</taxon>
        <taxon>Atherinomorphae</taxon>
        <taxon>Cyprinodontiformes</taxon>
        <taxon>Goodeidae</taxon>
        <taxon>Goodea</taxon>
    </lineage>
</organism>
<evidence type="ECO:0000256" key="3">
    <source>
        <dbReference type="ARBA" id="ARBA00022692"/>
    </source>
</evidence>
<keyword evidence="9" id="KW-0807">Transducer</keyword>
<reference evidence="10 11" key="1">
    <citation type="submission" date="2021-06" db="EMBL/GenBank/DDBJ databases">
        <authorList>
            <person name="Palmer J.M."/>
        </authorList>
    </citation>
    <scope>NUCLEOTIDE SEQUENCE [LARGE SCALE GENOMIC DNA]</scope>
    <source>
        <strain evidence="10 11">GA_2019</strain>
        <tissue evidence="10">Muscle</tissue>
    </source>
</reference>
<evidence type="ECO:0008006" key="12">
    <source>
        <dbReference type="Google" id="ProtNLM"/>
    </source>
</evidence>
<dbReference type="PANTHER" id="PTHR11866:SF3">
    <property type="entry name" value="PROSTAGLANDIN E2 RECEPTOR EP1 SUBTYPE"/>
    <property type="match status" value="1"/>
</dbReference>
<comment type="caution">
    <text evidence="10">The sequence shown here is derived from an EMBL/GenBank/DDBJ whole genome shotgun (WGS) entry which is preliminary data.</text>
</comment>
<evidence type="ECO:0000313" key="11">
    <source>
        <dbReference type="Proteomes" id="UP001476798"/>
    </source>
</evidence>